<dbReference type="AlphaFoldDB" id="A0AAV5IT22"/>
<evidence type="ECO:0000313" key="2">
    <source>
        <dbReference type="Proteomes" id="UP001054252"/>
    </source>
</evidence>
<accession>A0AAV5IT22</accession>
<proteinExistence type="predicted"/>
<evidence type="ECO:0000313" key="1">
    <source>
        <dbReference type="EMBL" id="GKV01408.1"/>
    </source>
</evidence>
<dbReference type="Proteomes" id="UP001054252">
    <property type="component" value="Unassembled WGS sequence"/>
</dbReference>
<reference evidence="1 2" key="1">
    <citation type="journal article" date="2021" name="Commun. Biol.">
        <title>The genome of Shorea leprosula (Dipterocarpaceae) highlights the ecological relevance of drought in aseasonal tropical rainforests.</title>
        <authorList>
            <person name="Ng K.K.S."/>
            <person name="Kobayashi M.J."/>
            <person name="Fawcett J.A."/>
            <person name="Hatakeyama M."/>
            <person name="Paape T."/>
            <person name="Ng C.H."/>
            <person name="Ang C.C."/>
            <person name="Tnah L.H."/>
            <person name="Lee C.T."/>
            <person name="Nishiyama T."/>
            <person name="Sese J."/>
            <person name="O'Brien M.J."/>
            <person name="Copetti D."/>
            <person name="Mohd Noor M.I."/>
            <person name="Ong R.C."/>
            <person name="Putra M."/>
            <person name="Sireger I.Z."/>
            <person name="Indrioko S."/>
            <person name="Kosugi Y."/>
            <person name="Izuno A."/>
            <person name="Isagi Y."/>
            <person name="Lee S.L."/>
            <person name="Shimizu K.K."/>
        </authorList>
    </citation>
    <scope>NUCLEOTIDE SEQUENCE [LARGE SCALE GENOMIC DNA]</scope>
    <source>
        <strain evidence="1">214</strain>
    </source>
</reference>
<dbReference type="EMBL" id="BPVZ01000017">
    <property type="protein sequence ID" value="GKV01408.1"/>
    <property type="molecule type" value="Genomic_DNA"/>
</dbReference>
<name>A0AAV5IT22_9ROSI</name>
<sequence length="62" mass="6827">MSKVKVRVADQAALIDTGVSELRTAIAHKRRQLADIAGMLIQQSTVDCTKTPSWKARVFSVE</sequence>
<keyword evidence="2" id="KW-1185">Reference proteome</keyword>
<protein>
    <submittedName>
        <fullName evidence="1">Uncharacterized protein</fullName>
    </submittedName>
</protein>
<comment type="caution">
    <text evidence="1">The sequence shown here is derived from an EMBL/GenBank/DDBJ whole genome shotgun (WGS) entry which is preliminary data.</text>
</comment>
<gene>
    <name evidence="1" type="ORF">SLEP1_g13962</name>
</gene>
<organism evidence="1 2">
    <name type="scientific">Rubroshorea leprosula</name>
    <dbReference type="NCBI Taxonomy" id="152421"/>
    <lineage>
        <taxon>Eukaryota</taxon>
        <taxon>Viridiplantae</taxon>
        <taxon>Streptophyta</taxon>
        <taxon>Embryophyta</taxon>
        <taxon>Tracheophyta</taxon>
        <taxon>Spermatophyta</taxon>
        <taxon>Magnoliopsida</taxon>
        <taxon>eudicotyledons</taxon>
        <taxon>Gunneridae</taxon>
        <taxon>Pentapetalae</taxon>
        <taxon>rosids</taxon>
        <taxon>malvids</taxon>
        <taxon>Malvales</taxon>
        <taxon>Dipterocarpaceae</taxon>
        <taxon>Rubroshorea</taxon>
    </lineage>
</organism>